<reference evidence="1 2" key="1">
    <citation type="journal article" date="2021" name="BMC Biol.">
        <title>Horizontally acquired antibacterial genes associated with adaptive radiation of ladybird beetles.</title>
        <authorList>
            <person name="Li H.S."/>
            <person name="Tang X.F."/>
            <person name="Huang Y.H."/>
            <person name="Xu Z.Y."/>
            <person name="Chen M.L."/>
            <person name="Du X.Y."/>
            <person name="Qiu B.Y."/>
            <person name="Chen P.T."/>
            <person name="Zhang W."/>
            <person name="Slipinski A."/>
            <person name="Escalona H.E."/>
            <person name="Waterhouse R.M."/>
            <person name="Zwick A."/>
            <person name="Pang H."/>
        </authorList>
    </citation>
    <scope>NUCLEOTIDE SEQUENCE [LARGE SCALE GENOMIC DNA]</scope>
    <source>
        <strain evidence="1">SYSU2018</strain>
    </source>
</reference>
<dbReference type="AlphaFoldDB" id="A0ABD2MY76"/>
<proteinExistence type="predicted"/>
<gene>
    <name evidence="1" type="ORF">HHI36_021782</name>
</gene>
<feature type="non-terminal residue" evidence="1">
    <location>
        <position position="1"/>
    </location>
</feature>
<accession>A0ABD2MY76</accession>
<comment type="caution">
    <text evidence="1">The sequence shown here is derived from an EMBL/GenBank/DDBJ whole genome shotgun (WGS) entry which is preliminary data.</text>
</comment>
<dbReference type="EMBL" id="JABFTP020000042">
    <property type="protein sequence ID" value="KAL3271292.1"/>
    <property type="molecule type" value="Genomic_DNA"/>
</dbReference>
<organism evidence="1 2">
    <name type="scientific">Cryptolaemus montrouzieri</name>
    <dbReference type="NCBI Taxonomy" id="559131"/>
    <lineage>
        <taxon>Eukaryota</taxon>
        <taxon>Metazoa</taxon>
        <taxon>Ecdysozoa</taxon>
        <taxon>Arthropoda</taxon>
        <taxon>Hexapoda</taxon>
        <taxon>Insecta</taxon>
        <taxon>Pterygota</taxon>
        <taxon>Neoptera</taxon>
        <taxon>Endopterygota</taxon>
        <taxon>Coleoptera</taxon>
        <taxon>Polyphaga</taxon>
        <taxon>Cucujiformia</taxon>
        <taxon>Coccinelloidea</taxon>
        <taxon>Coccinellidae</taxon>
        <taxon>Scymninae</taxon>
        <taxon>Scymnini</taxon>
        <taxon>Cryptolaemus</taxon>
    </lineage>
</organism>
<evidence type="ECO:0000313" key="1">
    <source>
        <dbReference type="EMBL" id="KAL3271292.1"/>
    </source>
</evidence>
<name>A0ABD2MY76_9CUCU</name>
<dbReference type="Proteomes" id="UP001516400">
    <property type="component" value="Unassembled WGS sequence"/>
</dbReference>
<evidence type="ECO:0000313" key="2">
    <source>
        <dbReference type="Proteomes" id="UP001516400"/>
    </source>
</evidence>
<keyword evidence="2" id="KW-1185">Reference proteome</keyword>
<sequence>YVEMDLLFLCHVIGYVWVKGNFGTGTCIDIPKNIIYALCRRLPKDANNSKILVFSDEFVKKSTLKSPASMILSSEFWVIAFNASPICVTNRTISPFGGR</sequence>
<protein>
    <submittedName>
        <fullName evidence="1">Uncharacterized protein</fullName>
    </submittedName>
</protein>